<dbReference type="Proteomes" id="UP001283361">
    <property type="component" value="Unassembled WGS sequence"/>
</dbReference>
<dbReference type="InterPro" id="IPR018247">
    <property type="entry name" value="EF_Hand_1_Ca_BS"/>
</dbReference>
<dbReference type="InterPro" id="IPR052394">
    <property type="entry name" value="LRR-containing"/>
</dbReference>
<evidence type="ECO:0000259" key="4">
    <source>
        <dbReference type="PROSITE" id="PS50222"/>
    </source>
</evidence>
<feature type="domain" description="EF-hand" evidence="4">
    <location>
        <begin position="515"/>
        <end position="546"/>
    </location>
</feature>
<dbReference type="EMBL" id="JAWDGP010005718">
    <property type="protein sequence ID" value="KAK3753115.1"/>
    <property type="molecule type" value="Genomic_DNA"/>
</dbReference>
<accession>A0AAE0YP29</accession>
<dbReference type="Pfam" id="PF13516">
    <property type="entry name" value="LRR_6"/>
    <property type="match status" value="5"/>
</dbReference>
<dbReference type="Gene3D" id="1.10.238.10">
    <property type="entry name" value="EF-hand"/>
    <property type="match status" value="1"/>
</dbReference>
<dbReference type="PROSITE" id="PS00018">
    <property type="entry name" value="EF_HAND_1"/>
    <property type="match status" value="2"/>
</dbReference>
<dbReference type="Gene3D" id="3.80.10.10">
    <property type="entry name" value="Ribonuclease Inhibitor"/>
    <property type="match status" value="3"/>
</dbReference>
<evidence type="ECO:0000313" key="5">
    <source>
        <dbReference type="EMBL" id="KAK3753115.1"/>
    </source>
</evidence>
<dbReference type="SMART" id="SM00368">
    <property type="entry name" value="LRR_RI"/>
    <property type="match status" value="7"/>
</dbReference>
<evidence type="ECO:0000256" key="1">
    <source>
        <dbReference type="ARBA" id="ARBA00022837"/>
    </source>
</evidence>
<dbReference type="CDD" id="cd00051">
    <property type="entry name" value="EFh"/>
    <property type="match status" value="1"/>
</dbReference>
<keyword evidence="6" id="KW-1185">Reference proteome</keyword>
<dbReference type="Pfam" id="PF13499">
    <property type="entry name" value="EF-hand_7"/>
    <property type="match status" value="1"/>
</dbReference>
<dbReference type="SUPFAM" id="SSF52047">
    <property type="entry name" value="RNI-like"/>
    <property type="match status" value="1"/>
</dbReference>
<feature type="coiled-coil region" evidence="2">
    <location>
        <begin position="579"/>
        <end position="615"/>
    </location>
</feature>
<keyword evidence="1" id="KW-0106">Calcium</keyword>
<dbReference type="InterPro" id="IPR001611">
    <property type="entry name" value="Leu-rich_rpt"/>
</dbReference>
<evidence type="ECO:0000256" key="2">
    <source>
        <dbReference type="SAM" id="Coils"/>
    </source>
</evidence>
<dbReference type="AlphaFoldDB" id="A0AAE0YP29"/>
<feature type="region of interest" description="Disordered" evidence="3">
    <location>
        <begin position="621"/>
        <end position="654"/>
    </location>
</feature>
<keyword evidence="2" id="KW-0175">Coiled coil</keyword>
<name>A0AAE0YP29_9GAST</name>
<comment type="caution">
    <text evidence="5">The sequence shown here is derived from an EMBL/GenBank/DDBJ whole genome shotgun (WGS) entry which is preliminary data.</text>
</comment>
<evidence type="ECO:0000313" key="6">
    <source>
        <dbReference type="Proteomes" id="UP001283361"/>
    </source>
</evidence>
<dbReference type="PANTHER" id="PTHR24114:SF2">
    <property type="entry name" value="F-BOX DOMAIN-CONTAINING PROTEIN-RELATED"/>
    <property type="match status" value="1"/>
</dbReference>
<sequence length="654" mass="74371">MSRSILLPFPGRGRRFRGTFNASFAIYWNSDFSHLRFFTLTMEEVLLDIPPAASTLDGQSTVDALETIQEYQDEEKEYMKKPSPLLRGSAKFARTRQTTSPNGHYQTPRVMITQQEQSDVSQDDSLDEEDFQFLFGQDDEYDTDLEMDIDQWLQDDRNQITNDFTGEKTYLAACEYKGVTPVTYFIRHIEDSEVVLRFRGLGPTGAQALSLPLKKNNTIEKLDLEGNWIEVNGCTSIADMLSENIYISDLILSENRTGNDGVIAMCGILIKNDNINKLDLSGNVLTDASAEAICEMLKKNTALKHLLLRYNNFEENGAVHFKEALATNESLETLDLSWNKFRTKGAIYIAEGIQENFGLRCLNFAMNGLGSEGAEAMGKALKVNRTLLQLDLSFNRIPQIGAGYLAVGLQTNDTLQGLKLSSNPIGSEGSHCILLAVEKNDSSALIYLEMFNIRVNDEFDELEKRLKDERDLTILHAGLKYETSLSDLRRAEPEDWWIRDPMTKLKRYVKENGYRLIDLFRDFDKDGNQLISKEEFTLGIKQAGIILSEEQIDELLRKLDKDKNGSIDFGELIEGDREYKRLRREWAESKQRKREEELEKQAAEKTESARDILERLSISLQGDRKSSVQGERHSLTQEDRKTSVHGESQAGDTT</sequence>
<reference evidence="5" key="1">
    <citation type="journal article" date="2023" name="G3 (Bethesda)">
        <title>A reference genome for the long-term kleptoplast-retaining sea slug Elysia crispata morphotype clarki.</title>
        <authorList>
            <person name="Eastman K.E."/>
            <person name="Pendleton A.L."/>
            <person name="Shaikh M.A."/>
            <person name="Suttiyut T."/>
            <person name="Ogas R."/>
            <person name="Tomko P."/>
            <person name="Gavelis G."/>
            <person name="Widhalm J.R."/>
            <person name="Wisecaver J.H."/>
        </authorList>
    </citation>
    <scope>NUCLEOTIDE SEQUENCE</scope>
    <source>
        <strain evidence="5">ECLA1</strain>
    </source>
</reference>
<dbReference type="InterPro" id="IPR002048">
    <property type="entry name" value="EF_hand_dom"/>
</dbReference>
<dbReference type="InterPro" id="IPR011992">
    <property type="entry name" value="EF-hand-dom_pair"/>
</dbReference>
<dbReference type="SUPFAM" id="SSF47473">
    <property type="entry name" value="EF-hand"/>
    <property type="match status" value="1"/>
</dbReference>
<dbReference type="PANTHER" id="PTHR24114">
    <property type="entry name" value="LEUCINE RICH REPEAT FAMILY PROTEIN"/>
    <property type="match status" value="1"/>
</dbReference>
<feature type="domain" description="EF-hand" evidence="4">
    <location>
        <begin position="547"/>
        <end position="582"/>
    </location>
</feature>
<protein>
    <recommendedName>
        <fullName evidence="4">EF-hand domain-containing protein</fullName>
    </recommendedName>
</protein>
<dbReference type="GO" id="GO:0005509">
    <property type="term" value="F:calcium ion binding"/>
    <property type="evidence" value="ECO:0007669"/>
    <property type="project" value="InterPro"/>
</dbReference>
<gene>
    <name evidence="5" type="ORF">RRG08_024393</name>
</gene>
<evidence type="ECO:0000256" key="3">
    <source>
        <dbReference type="SAM" id="MobiDB-lite"/>
    </source>
</evidence>
<dbReference type="PROSITE" id="PS50222">
    <property type="entry name" value="EF_HAND_2"/>
    <property type="match status" value="2"/>
</dbReference>
<dbReference type="InterPro" id="IPR032675">
    <property type="entry name" value="LRR_dom_sf"/>
</dbReference>
<dbReference type="SMART" id="SM00054">
    <property type="entry name" value="EFh"/>
    <property type="match status" value="2"/>
</dbReference>
<organism evidence="5 6">
    <name type="scientific">Elysia crispata</name>
    <name type="common">lettuce slug</name>
    <dbReference type="NCBI Taxonomy" id="231223"/>
    <lineage>
        <taxon>Eukaryota</taxon>
        <taxon>Metazoa</taxon>
        <taxon>Spiralia</taxon>
        <taxon>Lophotrochozoa</taxon>
        <taxon>Mollusca</taxon>
        <taxon>Gastropoda</taxon>
        <taxon>Heterobranchia</taxon>
        <taxon>Euthyneura</taxon>
        <taxon>Panpulmonata</taxon>
        <taxon>Sacoglossa</taxon>
        <taxon>Placobranchoidea</taxon>
        <taxon>Plakobranchidae</taxon>
        <taxon>Elysia</taxon>
    </lineage>
</organism>
<proteinExistence type="predicted"/>
<feature type="compositionally biased region" description="Basic and acidic residues" evidence="3">
    <location>
        <begin position="622"/>
        <end position="644"/>
    </location>
</feature>